<name>A0AAV7Q0C9_PLEWA</name>
<evidence type="ECO:0000256" key="1">
    <source>
        <dbReference type="SAM" id="MobiDB-lite"/>
    </source>
</evidence>
<accession>A0AAV7Q0C9</accession>
<proteinExistence type="predicted"/>
<comment type="caution">
    <text evidence="2">The sequence shown here is derived from an EMBL/GenBank/DDBJ whole genome shotgun (WGS) entry which is preliminary data.</text>
</comment>
<gene>
    <name evidence="2" type="ORF">NDU88_011270</name>
</gene>
<reference evidence="2" key="1">
    <citation type="journal article" date="2022" name="bioRxiv">
        <title>Sequencing and chromosome-scale assembly of the giantPleurodeles waltlgenome.</title>
        <authorList>
            <person name="Brown T."/>
            <person name="Elewa A."/>
            <person name="Iarovenko S."/>
            <person name="Subramanian E."/>
            <person name="Araus A.J."/>
            <person name="Petzold A."/>
            <person name="Susuki M."/>
            <person name="Suzuki K.-i.T."/>
            <person name="Hayashi T."/>
            <person name="Toyoda A."/>
            <person name="Oliveira C."/>
            <person name="Osipova E."/>
            <person name="Leigh N.D."/>
            <person name="Simon A."/>
            <person name="Yun M.H."/>
        </authorList>
    </citation>
    <scope>NUCLEOTIDE SEQUENCE</scope>
    <source>
        <strain evidence="2">20211129_DDA</strain>
        <tissue evidence="2">Liver</tissue>
    </source>
</reference>
<protein>
    <submittedName>
        <fullName evidence="2">Uncharacterized protein</fullName>
    </submittedName>
</protein>
<dbReference type="Proteomes" id="UP001066276">
    <property type="component" value="Chromosome 7"/>
</dbReference>
<sequence>MHASGKTRLTAGGKTRLTALHASGKTRLTALHASGKTRLTALHASGKTRLTALHASGKTRLTAGGKTAGGKTHLTAGASDGRRNDEHSLGPDRLQEGRHAQPRPRLTAEGMMCTAWALSDCRRLRRALAGSTLTEEETKTTA</sequence>
<feature type="region of interest" description="Disordered" evidence="1">
    <location>
        <begin position="52"/>
        <end position="106"/>
    </location>
</feature>
<feature type="compositionally biased region" description="Low complexity" evidence="1">
    <location>
        <begin position="58"/>
        <end position="78"/>
    </location>
</feature>
<dbReference type="EMBL" id="JANPWB010000011">
    <property type="protein sequence ID" value="KAJ1132969.1"/>
    <property type="molecule type" value="Genomic_DNA"/>
</dbReference>
<evidence type="ECO:0000313" key="2">
    <source>
        <dbReference type="EMBL" id="KAJ1132969.1"/>
    </source>
</evidence>
<organism evidence="2 3">
    <name type="scientific">Pleurodeles waltl</name>
    <name type="common">Iberian ribbed newt</name>
    <dbReference type="NCBI Taxonomy" id="8319"/>
    <lineage>
        <taxon>Eukaryota</taxon>
        <taxon>Metazoa</taxon>
        <taxon>Chordata</taxon>
        <taxon>Craniata</taxon>
        <taxon>Vertebrata</taxon>
        <taxon>Euteleostomi</taxon>
        <taxon>Amphibia</taxon>
        <taxon>Batrachia</taxon>
        <taxon>Caudata</taxon>
        <taxon>Salamandroidea</taxon>
        <taxon>Salamandridae</taxon>
        <taxon>Pleurodelinae</taxon>
        <taxon>Pleurodeles</taxon>
    </lineage>
</organism>
<evidence type="ECO:0000313" key="3">
    <source>
        <dbReference type="Proteomes" id="UP001066276"/>
    </source>
</evidence>
<keyword evidence="3" id="KW-1185">Reference proteome</keyword>
<feature type="compositionally biased region" description="Basic and acidic residues" evidence="1">
    <location>
        <begin position="80"/>
        <end position="99"/>
    </location>
</feature>
<dbReference type="AlphaFoldDB" id="A0AAV7Q0C9"/>